<feature type="domain" description="Flavin reductase like" evidence="3">
    <location>
        <begin position="21"/>
        <end position="166"/>
    </location>
</feature>
<dbReference type="SUPFAM" id="SSF50475">
    <property type="entry name" value="FMN-binding split barrel"/>
    <property type="match status" value="1"/>
</dbReference>
<dbReference type="RefSeq" id="WP_064439656.1">
    <property type="nucleotide sequence ID" value="NZ_BDDI01000005.1"/>
</dbReference>
<accession>A0A839RIQ9</accession>
<dbReference type="PANTHER" id="PTHR30466">
    <property type="entry name" value="FLAVIN REDUCTASE"/>
    <property type="match status" value="1"/>
</dbReference>
<dbReference type="EMBL" id="JACHWS010000001">
    <property type="protein sequence ID" value="MBB3035983.1"/>
    <property type="molecule type" value="Genomic_DNA"/>
</dbReference>
<name>A0A839RIQ9_9ACTN</name>
<dbReference type="Gene3D" id="2.30.110.10">
    <property type="entry name" value="Electron Transport, Fmn-binding Protein, Chain A"/>
    <property type="match status" value="1"/>
</dbReference>
<evidence type="ECO:0000313" key="5">
    <source>
        <dbReference type="Proteomes" id="UP000567922"/>
    </source>
</evidence>
<dbReference type="GO" id="GO:0006208">
    <property type="term" value="P:pyrimidine nucleobase catabolic process"/>
    <property type="evidence" value="ECO:0007669"/>
    <property type="project" value="TreeGrafter"/>
</dbReference>
<dbReference type="SMART" id="SM00903">
    <property type="entry name" value="Flavin_Reduct"/>
    <property type="match status" value="1"/>
</dbReference>
<evidence type="ECO:0000256" key="2">
    <source>
        <dbReference type="ARBA" id="ARBA00023002"/>
    </source>
</evidence>
<comment type="similarity">
    <text evidence="1">Belongs to the non-flavoprotein flavin reductase family.</text>
</comment>
<sequence>MSVGHEAQPSPSVSDLFRNAFRRHPAGLAIISAAGPNGPAGILSSSVASVSLDPPALSFTISTLTSSAQIVRSADTVVVHLLDAGDLKLARTFATPGSVRFGDDMAWDYLPTGEPFLLETKAQIRCRQLGHLDVGNSSIVAAEVLDVTQGESTALPLVYSNRAFHIFHEFPIR</sequence>
<comment type="caution">
    <text evidence="4">The sequence shown here is derived from an EMBL/GenBank/DDBJ whole genome shotgun (WGS) entry which is preliminary data.</text>
</comment>
<evidence type="ECO:0000259" key="3">
    <source>
        <dbReference type="SMART" id="SM00903"/>
    </source>
</evidence>
<reference evidence="4 5" key="1">
    <citation type="submission" date="2020-08" db="EMBL/GenBank/DDBJ databases">
        <title>Sequencing the genomes of 1000 actinobacteria strains.</title>
        <authorList>
            <person name="Klenk H.-P."/>
        </authorList>
    </citation>
    <scope>NUCLEOTIDE SEQUENCE [LARGE SCALE GENOMIC DNA]</scope>
    <source>
        <strain evidence="4 5">DSM 45258</strain>
    </source>
</reference>
<dbReference type="AlphaFoldDB" id="A0A839RIQ9"/>
<dbReference type="OrthoDB" id="9792858at2"/>
<keyword evidence="5" id="KW-1185">Reference proteome</keyword>
<gene>
    <name evidence="4" type="ORF">FHU29_000417</name>
</gene>
<dbReference type="Proteomes" id="UP000567922">
    <property type="component" value="Unassembled WGS sequence"/>
</dbReference>
<evidence type="ECO:0000256" key="1">
    <source>
        <dbReference type="ARBA" id="ARBA00008898"/>
    </source>
</evidence>
<dbReference type="InterPro" id="IPR050268">
    <property type="entry name" value="NADH-dep_flavin_reductase"/>
</dbReference>
<dbReference type="Pfam" id="PF01613">
    <property type="entry name" value="Flavin_Reduct"/>
    <property type="match status" value="1"/>
</dbReference>
<protein>
    <submittedName>
        <fullName evidence="4">Flavin reductase (DIM6/NTAB) family NADH-FMN oxidoreductase RutF</fullName>
    </submittedName>
</protein>
<keyword evidence="2" id="KW-0560">Oxidoreductase</keyword>
<dbReference type="InterPro" id="IPR002563">
    <property type="entry name" value="Flavin_Rdtase-like_dom"/>
</dbReference>
<dbReference type="InterPro" id="IPR012349">
    <property type="entry name" value="Split_barrel_FMN-bd"/>
</dbReference>
<dbReference type="GO" id="GO:0010181">
    <property type="term" value="F:FMN binding"/>
    <property type="evidence" value="ECO:0007669"/>
    <property type="project" value="InterPro"/>
</dbReference>
<dbReference type="PANTHER" id="PTHR30466:SF1">
    <property type="entry name" value="FMN REDUCTASE (NADH) RUTF"/>
    <property type="match status" value="1"/>
</dbReference>
<evidence type="ECO:0000313" key="4">
    <source>
        <dbReference type="EMBL" id="MBB3035983.1"/>
    </source>
</evidence>
<organism evidence="4 5">
    <name type="scientific">Hoyosella altamirensis</name>
    <dbReference type="NCBI Taxonomy" id="616997"/>
    <lineage>
        <taxon>Bacteria</taxon>
        <taxon>Bacillati</taxon>
        <taxon>Actinomycetota</taxon>
        <taxon>Actinomycetes</taxon>
        <taxon>Mycobacteriales</taxon>
        <taxon>Hoyosellaceae</taxon>
        <taxon>Hoyosella</taxon>
    </lineage>
</organism>
<proteinExistence type="inferred from homology"/>
<dbReference type="GO" id="GO:0042602">
    <property type="term" value="F:riboflavin reductase (NADPH) activity"/>
    <property type="evidence" value="ECO:0007669"/>
    <property type="project" value="TreeGrafter"/>
</dbReference>